<dbReference type="InterPro" id="IPR012349">
    <property type="entry name" value="Split_barrel_FMN-bd"/>
</dbReference>
<proteinExistence type="predicted"/>
<protein>
    <submittedName>
        <fullName evidence="1">Pyridoxamine 5'-phosphate oxidase family protein</fullName>
    </submittedName>
</protein>
<dbReference type="Pfam" id="PF12900">
    <property type="entry name" value="Pyridox_ox_2"/>
    <property type="match status" value="1"/>
</dbReference>
<dbReference type="AlphaFoldDB" id="A0A2X0IQ43"/>
<gene>
    <name evidence="1" type="ORF">DN069_01960</name>
</gene>
<reference evidence="1 2" key="1">
    <citation type="submission" date="2018-06" db="EMBL/GenBank/DDBJ databases">
        <title>Streptacidiphilus pinicola sp. nov., isolated from pine grove soil.</title>
        <authorList>
            <person name="Roh S.G."/>
            <person name="Park S."/>
            <person name="Kim M.-K."/>
            <person name="Yun B.-R."/>
            <person name="Park J."/>
            <person name="Kim M.J."/>
            <person name="Kim Y.S."/>
            <person name="Kim S.B."/>
        </authorList>
    </citation>
    <scope>NUCLEOTIDE SEQUENCE [LARGE SCALE GENOMIC DNA]</scope>
    <source>
        <strain evidence="1 2">MMS16-CNU450</strain>
    </source>
</reference>
<dbReference type="Proteomes" id="UP000248889">
    <property type="component" value="Unassembled WGS sequence"/>
</dbReference>
<dbReference type="SUPFAM" id="SSF50475">
    <property type="entry name" value="FMN-binding split barrel"/>
    <property type="match status" value="1"/>
</dbReference>
<evidence type="ECO:0000313" key="1">
    <source>
        <dbReference type="EMBL" id="RAG87314.1"/>
    </source>
</evidence>
<accession>A0A2X0IQ43</accession>
<keyword evidence="2" id="KW-1185">Reference proteome</keyword>
<dbReference type="InterPro" id="IPR024747">
    <property type="entry name" value="Pyridox_Oxase-rel"/>
</dbReference>
<evidence type="ECO:0000313" key="2">
    <source>
        <dbReference type="Proteomes" id="UP000248889"/>
    </source>
</evidence>
<sequence length="122" mass="12697">MTLRAEHLDRGSALDLLAFARTGRVIYTVAAMPAVWPSRFHVAAGGDVLLQTPADSGLAQAIGGTLVAFEADDVGRSDGTGWCVTLLGRAMVGAEDPATGTVEIRILPESVHGRRFALPAVA</sequence>
<comment type="caution">
    <text evidence="1">The sequence shown here is derived from an EMBL/GenBank/DDBJ whole genome shotgun (WGS) entry which is preliminary data.</text>
</comment>
<name>A0A2X0IQ43_9ACTN</name>
<dbReference type="Gene3D" id="2.30.110.10">
    <property type="entry name" value="Electron Transport, Fmn-binding Protein, Chain A"/>
    <property type="match status" value="1"/>
</dbReference>
<organism evidence="1 2">
    <name type="scientific">Streptacidiphilus pinicola</name>
    <dbReference type="NCBI Taxonomy" id="2219663"/>
    <lineage>
        <taxon>Bacteria</taxon>
        <taxon>Bacillati</taxon>
        <taxon>Actinomycetota</taxon>
        <taxon>Actinomycetes</taxon>
        <taxon>Kitasatosporales</taxon>
        <taxon>Streptomycetaceae</taxon>
        <taxon>Streptacidiphilus</taxon>
    </lineage>
</organism>
<dbReference type="RefSeq" id="WP_111498927.1">
    <property type="nucleotide sequence ID" value="NZ_QKYN01000008.1"/>
</dbReference>
<dbReference type="OrthoDB" id="3212118at2"/>
<dbReference type="EMBL" id="QKYN01000008">
    <property type="protein sequence ID" value="RAG87314.1"/>
    <property type="molecule type" value="Genomic_DNA"/>
</dbReference>